<sequence>MKVFLYLSLLACDSKAAYNLLIRAPPSKSQAKPRRIIMSPALSADYIRSKITKKAVRNIRQGGRKEDADRGMYRPEIKIDLQRSVLLTESYKETEGRPMVIRRARALERILSRMELYIQDHERIVGNNVSTPHGLYFGIDMAWRSVRRIVNEEEGRTLLDDAGRKTLDELIAYWDGKSMSDIQQRTFTGKVLGAWRLPDSGAATWSHWSELGIPDYEKVFRVGVRGLIEEAQARLAQIDRTVPLDYVDQKDFLQAVVIALEAVINYAHRYRDLARKKAAQAADAEHKARLEEIAEICDRVPEYPPRTLHEALQSFFLLHVVRYIEYSTLGIGVRFDKVFGPYYENDLKSGKITREKALELLQLLWVKFHELGLIYSPTLSSIYGGVASLQAITLGGLDDEGNDVTNEMTYLVLECAQMMRSPEPTIALRYHENTPRALLSKAVDVIKTGIGYPSFFNDKAILPLLAQWDVPEKDANDYAITGCVYLEIPGKNVSRKAYGGLVLPLALWYALNQGRSQWSDDVQVGARTPDPLTFKSVDDLIGAYITQVEFFARRLCALENISHALHEKYLPRPFYSALLEGCIEQGKECKKFDYPSPVSHMCIIIGPTNVADAITAIKKNVFEDRKVSMKTLLEAMAANWKGYEQVRQLMAHAPKYGNDDDYADAVAAEIHHRTAEAMAKAKTRFGYACRGDGSGISATYAAGATVPATPEGRCAGTPLSDSTLAPVFGMDRHGPTAVLKSASKISTVKTYNHLLNQKFLPQALEGNMKEVFMDYIRSWGDLGISHIQFNVVDREKLLDAQKNPEKYQDLLVRVAGYSAYFVDLSKGLQDSIIARTSQCF</sequence>
<gene>
    <name evidence="6" type="ORF">C4520_14415</name>
</gene>
<feature type="domain" description="PFL" evidence="5">
    <location>
        <begin position="63"/>
        <end position="714"/>
    </location>
</feature>
<evidence type="ECO:0008006" key="8">
    <source>
        <dbReference type="Google" id="ProtNLM"/>
    </source>
</evidence>
<evidence type="ECO:0000259" key="4">
    <source>
        <dbReference type="PROSITE" id="PS51149"/>
    </source>
</evidence>
<dbReference type="Pfam" id="PF02901">
    <property type="entry name" value="PFL-like"/>
    <property type="match status" value="1"/>
</dbReference>
<evidence type="ECO:0000313" key="6">
    <source>
        <dbReference type="EMBL" id="RJP18444.1"/>
    </source>
</evidence>
<dbReference type="PROSITE" id="PS51149">
    <property type="entry name" value="GLY_RADICAL_2"/>
    <property type="match status" value="1"/>
</dbReference>
<dbReference type="InterPro" id="IPR004184">
    <property type="entry name" value="PFL_dom"/>
</dbReference>
<feature type="modified residue" description="Glycine radical" evidence="3">
    <location>
        <position position="816"/>
    </location>
</feature>
<dbReference type="PANTHER" id="PTHR43641">
    <property type="entry name" value="FORMATE ACETYLTRANSFERASE 3-RELATED"/>
    <property type="match status" value="1"/>
</dbReference>
<dbReference type="Proteomes" id="UP000265882">
    <property type="component" value="Unassembled WGS sequence"/>
</dbReference>
<feature type="domain" description="Glycine radical" evidence="4">
    <location>
        <begin position="722"/>
        <end position="840"/>
    </location>
</feature>
<protein>
    <recommendedName>
        <fullName evidence="8">Glycyl radical protein</fullName>
    </recommendedName>
</protein>
<dbReference type="Pfam" id="PF01228">
    <property type="entry name" value="Gly_radical"/>
    <property type="match status" value="1"/>
</dbReference>
<dbReference type="GO" id="GO:0016829">
    <property type="term" value="F:lyase activity"/>
    <property type="evidence" value="ECO:0007669"/>
    <property type="project" value="UniProtKB-KW"/>
</dbReference>
<keyword evidence="1 3" id="KW-0556">Organic radical</keyword>
<reference evidence="6 7" key="1">
    <citation type="journal article" date="2017" name="ISME J.">
        <title>Energy and carbon metabolisms in a deep terrestrial subsurface fluid microbial community.</title>
        <authorList>
            <person name="Momper L."/>
            <person name="Jungbluth S.P."/>
            <person name="Lee M.D."/>
            <person name="Amend J.P."/>
        </authorList>
    </citation>
    <scope>NUCLEOTIDE SEQUENCE [LARGE SCALE GENOMIC DNA]</scope>
    <source>
        <strain evidence="6">SURF_5</strain>
    </source>
</reference>
<name>A0A3A4NRL5_ABYX5</name>
<dbReference type="AlphaFoldDB" id="A0A3A4NRL5"/>
<dbReference type="PROSITE" id="PS51554">
    <property type="entry name" value="PFL"/>
    <property type="match status" value="1"/>
</dbReference>
<evidence type="ECO:0000256" key="3">
    <source>
        <dbReference type="PROSITE-ProRule" id="PRU00493"/>
    </source>
</evidence>
<evidence type="ECO:0000256" key="2">
    <source>
        <dbReference type="ARBA" id="ARBA00023239"/>
    </source>
</evidence>
<dbReference type="GO" id="GO:0005829">
    <property type="term" value="C:cytosol"/>
    <property type="evidence" value="ECO:0007669"/>
    <property type="project" value="TreeGrafter"/>
</dbReference>
<comment type="caution">
    <text evidence="6">The sequence shown here is derived from an EMBL/GenBank/DDBJ whole genome shotgun (WGS) entry which is preliminary data.</text>
</comment>
<dbReference type="InterPro" id="IPR001150">
    <property type="entry name" value="Gly_radical"/>
</dbReference>
<dbReference type="SUPFAM" id="SSF51998">
    <property type="entry name" value="PFL-like glycyl radical enzymes"/>
    <property type="match status" value="1"/>
</dbReference>
<evidence type="ECO:0000259" key="5">
    <source>
        <dbReference type="PROSITE" id="PS51554"/>
    </source>
</evidence>
<evidence type="ECO:0000313" key="7">
    <source>
        <dbReference type="Proteomes" id="UP000265882"/>
    </source>
</evidence>
<proteinExistence type="predicted"/>
<evidence type="ECO:0000256" key="1">
    <source>
        <dbReference type="ARBA" id="ARBA00022818"/>
    </source>
</evidence>
<dbReference type="PANTHER" id="PTHR43641:SF2">
    <property type="entry name" value="DEHYDRATASE YBIW-RELATED"/>
    <property type="match status" value="1"/>
</dbReference>
<dbReference type="InterPro" id="IPR051215">
    <property type="entry name" value="GRE"/>
</dbReference>
<accession>A0A3A4NRL5</accession>
<organism evidence="6 7">
    <name type="scientific">Abyssobacteria bacterium (strain SURF_5)</name>
    <dbReference type="NCBI Taxonomy" id="2093360"/>
    <lineage>
        <taxon>Bacteria</taxon>
        <taxon>Pseudomonadati</taxon>
        <taxon>Candidatus Hydrogenedentota</taxon>
        <taxon>Candidatus Abyssobacteria</taxon>
    </lineage>
</organism>
<keyword evidence="2" id="KW-0456">Lyase</keyword>
<dbReference type="Gene3D" id="3.20.70.20">
    <property type="match status" value="1"/>
</dbReference>
<dbReference type="EMBL" id="QZKU01000101">
    <property type="protein sequence ID" value="RJP18444.1"/>
    <property type="molecule type" value="Genomic_DNA"/>
</dbReference>